<dbReference type="SUPFAM" id="SSF82153">
    <property type="entry name" value="FAS1 domain"/>
    <property type="match status" value="1"/>
</dbReference>
<feature type="non-terminal residue" evidence="2">
    <location>
        <position position="1"/>
    </location>
</feature>
<comment type="caution">
    <text evidence="2">The sequence shown here is derived from an EMBL/GenBank/DDBJ whole genome shotgun (WGS) entry which is preliminary data.</text>
</comment>
<reference evidence="2" key="1">
    <citation type="submission" date="2021-02" db="EMBL/GenBank/DDBJ databases">
        <authorList>
            <person name="Nowell W R."/>
        </authorList>
    </citation>
    <scope>NUCLEOTIDE SEQUENCE</scope>
</reference>
<evidence type="ECO:0000259" key="1">
    <source>
        <dbReference type="PROSITE" id="PS50213"/>
    </source>
</evidence>
<dbReference type="InterPro" id="IPR036378">
    <property type="entry name" value="FAS1_dom_sf"/>
</dbReference>
<dbReference type="PROSITE" id="PS50213">
    <property type="entry name" value="FAS1"/>
    <property type="match status" value="1"/>
</dbReference>
<evidence type="ECO:0000313" key="2">
    <source>
        <dbReference type="EMBL" id="CAF4829741.1"/>
    </source>
</evidence>
<evidence type="ECO:0000313" key="3">
    <source>
        <dbReference type="Proteomes" id="UP000681720"/>
    </source>
</evidence>
<sequence length="51" mass="5534">MQGTSGFAQLLQQTRVIAQLKQSGLPYTLFIPTNAALQSIGSTTNVNQLRQ</sequence>
<dbReference type="AlphaFoldDB" id="A0A8S3BK38"/>
<dbReference type="InterPro" id="IPR000782">
    <property type="entry name" value="FAS1_domain"/>
</dbReference>
<dbReference type="Proteomes" id="UP000681720">
    <property type="component" value="Unassembled WGS sequence"/>
</dbReference>
<name>A0A8S3BK38_9BILA</name>
<dbReference type="EMBL" id="CAJOBJ010156708">
    <property type="protein sequence ID" value="CAF4829741.1"/>
    <property type="molecule type" value="Genomic_DNA"/>
</dbReference>
<accession>A0A8S3BK38</accession>
<dbReference type="Gene3D" id="2.30.180.10">
    <property type="entry name" value="FAS1 domain"/>
    <property type="match status" value="1"/>
</dbReference>
<dbReference type="Pfam" id="PF02469">
    <property type="entry name" value="Fasciclin"/>
    <property type="match status" value="1"/>
</dbReference>
<feature type="domain" description="FAS1" evidence="1">
    <location>
        <begin position="1"/>
        <end position="51"/>
    </location>
</feature>
<gene>
    <name evidence="2" type="ORF">GIL414_LOCUS48402</name>
</gene>
<organism evidence="2 3">
    <name type="scientific">Rotaria magnacalcarata</name>
    <dbReference type="NCBI Taxonomy" id="392030"/>
    <lineage>
        <taxon>Eukaryota</taxon>
        <taxon>Metazoa</taxon>
        <taxon>Spiralia</taxon>
        <taxon>Gnathifera</taxon>
        <taxon>Rotifera</taxon>
        <taxon>Eurotatoria</taxon>
        <taxon>Bdelloidea</taxon>
        <taxon>Philodinida</taxon>
        <taxon>Philodinidae</taxon>
        <taxon>Rotaria</taxon>
    </lineage>
</organism>
<protein>
    <recommendedName>
        <fullName evidence="1">FAS1 domain-containing protein</fullName>
    </recommendedName>
</protein>
<proteinExistence type="predicted"/>